<dbReference type="GO" id="GO:0034626">
    <property type="term" value="P:fatty acid elongation, polyunsaturated fatty acid"/>
    <property type="evidence" value="ECO:0007669"/>
    <property type="project" value="TreeGrafter"/>
</dbReference>
<dbReference type="InterPro" id="IPR030457">
    <property type="entry name" value="ELO_CS"/>
</dbReference>
<evidence type="ECO:0000256" key="10">
    <source>
        <dbReference type="RuleBase" id="RU361115"/>
    </source>
</evidence>
<reference evidence="11" key="1">
    <citation type="journal article" date="2023" name="Science">
        <title>Genome structures resolve the early diversification of teleost fishes.</title>
        <authorList>
            <person name="Parey E."/>
            <person name="Louis A."/>
            <person name="Montfort J."/>
            <person name="Bouchez O."/>
            <person name="Roques C."/>
            <person name="Iampietro C."/>
            <person name="Lluch J."/>
            <person name="Castinel A."/>
            <person name="Donnadieu C."/>
            <person name="Desvignes T."/>
            <person name="Floi Bucao C."/>
            <person name="Jouanno E."/>
            <person name="Wen M."/>
            <person name="Mejri S."/>
            <person name="Dirks R."/>
            <person name="Jansen H."/>
            <person name="Henkel C."/>
            <person name="Chen W.J."/>
            <person name="Zahm M."/>
            <person name="Cabau C."/>
            <person name="Klopp C."/>
            <person name="Thompson A.W."/>
            <person name="Robinson-Rechavi M."/>
            <person name="Braasch I."/>
            <person name="Lecointre G."/>
            <person name="Bobe J."/>
            <person name="Postlethwait J.H."/>
            <person name="Berthelot C."/>
            <person name="Roest Crollius H."/>
            <person name="Guiguen Y."/>
        </authorList>
    </citation>
    <scope>NUCLEOTIDE SEQUENCE</scope>
    <source>
        <strain evidence="11">WJC10195</strain>
    </source>
</reference>
<proteinExistence type="inferred from homology"/>
<comment type="caution">
    <text evidence="11">The sequence shown here is derived from an EMBL/GenBank/DDBJ whole genome shotgun (WGS) entry which is preliminary data.</text>
</comment>
<dbReference type="OrthoDB" id="10259681at2759"/>
<keyword evidence="5 10" id="KW-0276">Fatty acid metabolism</keyword>
<dbReference type="GO" id="GO:0019367">
    <property type="term" value="P:fatty acid elongation, saturated fatty acid"/>
    <property type="evidence" value="ECO:0007669"/>
    <property type="project" value="TreeGrafter"/>
</dbReference>
<feature type="transmembrane region" description="Helical" evidence="10">
    <location>
        <begin position="268"/>
        <end position="287"/>
    </location>
</feature>
<keyword evidence="8 10" id="KW-0472">Membrane</keyword>
<feature type="transmembrane region" description="Helical" evidence="10">
    <location>
        <begin position="69"/>
        <end position="87"/>
    </location>
</feature>
<comment type="catalytic activity">
    <reaction evidence="10">
        <text>a very-long-chain acyl-CoA + malonyl-CoA + H(+) = a very-long-chain 3-oxoacyl-CoA + CO2 + CoA</text>
        <dbReference type="Rhea" id="RHEA:32727"/>
        <dbReference type="ChEBI" id="CHEBI:15378"/>
        <dbReference type="ChEBI" id="CHEBI:16526"/>
        <dbReference type="ChEBI" id="CHEBI:57287"/>
        <dbReference type="ChEBI" id="CHEBI:57384"/>
        <dbReference type="ChEBI" id="CHEBI:90725"/>
        <dbReference type="ChEBI" id="CHEBI:90736"/>
        <dbReference type="EC" id="2.3.1.199"/>
    </reaction>
</comment>
<evidence type="ECO:0000313" key="11">
    <source>
        <dbReference type="EMBL" id="KAJ8359537.1"/>
    </source>
</evidence>
<dbReference type="GO" id="GO:0030148">
    <property type="term" value="P:sphingolipid biosynthetic process"/>
    <property type="evidence" value="ECO:0007669"/>
    <property type="project" value="TreeGrafter"/>
</dbReference>
<dbReference type="PANTHER" id="PTHR11157:SF68">
    <property type="entry name" value="ELONGATION OF VERY LONG CHAIN FATTY ACIDS PROTEIN 3"/>
    <property type="match status" value="1"/>
</dbReference>
<keyword evidence="7 10" id="KW-0443">Lipid metabolism</keyword>
<comment type="similarity">
    <text evidence="10">Belongs to the ELO family.</text>
</comment>
<dbReference type="Proteomes" id="UP001152622">
    <property type="component" value="Chromosome 5"/>
</dbReference>
<evidence type="ECO:0000256" key="7">
    <source>
        <dbReference type="ARBA" id="ARBA00023098"/>
    </source>
</evidence>
<dbReference type="InterPro" id="IPR038269">
    <property type="entry name" value="SCAN_sf"/>
</dbReference>
<comment type="subcellular location">
    <subcellularLocation>
        <location evidence="1">Membrane</location>
        <topology evidence="1">Multi-pass membrane protein</topology>
    </subcellularLocation>
</comment>
<dbReference type="Pfam" id="PF01151">
    <property type="entry name" value="ELO"/>
    <property type="match status" value="1"/>
</dbReference>
<dbReference type="InterPro" id="IPR002076">
    <property type="entry name" value="ELO_fam"/>
</dbReference>
<dbReference type="EMBL" id="JAINUF010000005">
    <property type="protein sequence ID" value="KAJ8359537.1"/>
    <property type="molecule type" value="Genomic_DNA"/>
</dbReference>
<evidence type="ECO:0000256" key="4">
    <source>
        <dbReference type="ARBA" id="ARBA00022692"/>
    </source>
</evidence>
<dbReference type="EC" id="2.3.1.199" evidence="10"/>
<evidence type="ECO:0000256" key="8">
    <source>
        <dbReference type="ARBA" id="ARBA00023136"/>
    </source>
</evidence>
<feature type="transmembrane region" description="Helical" evidence="10">
    <location>
        <begin position="99"/>
        <end position="122"/>
    </location>
</feature>
<dbReference type="PROSITE" id="PS01188">
    <property type="entry name" value="ELO"/>
    <property type="match status" value="1"/>
</dbReference>
<evidence type="ECO:0000256" key="5">
    <source>
        <dbReference type="ARBA" id="ARBA00022832"/>
    </source>
</evidence>
<dbReference type="PANTHER" id="PTHR11157">
    <property type="entry name" value="FATTY ACID ACYL TRANSFERASE-RELATED"/>
    <property type="match status" value="1"/>
</dbReference>
<protein>
    <recommendedName>
        <fullName evidence="10">Elongation of very long chain fatty acids protein</fullName>
        <ecNumber evidence="10">2.3.1.199</ecNumber>
    </recommendedName>
    <alternativeName>
        <fullName evidence="10">Very-long-chain 3-oxoacyl-CoA synthase</fullName>
    </alternativeName>
</protein>
<dbReference type="GO" id="GO:0005789">
    <property type="term" value="C:endoplasmic reticulum membrane"/>
    <property type="evidence" value="ECO:0007669"/>
    <property type="project" value="TreeGrafter"/>
</dbReference>
<evidence type="ECO:0000256" key="2">
    <source>
        <dbReference type="ARBA" id="ARBA00022516"/>
    </source>
</evidence>
<dbReference type="GO" id="GO:0042761">
    <property type="term" value="P:very long-chain fatty acid biosynthetic process"/>
    <property type="evidence" value="ECO:0007669"/>
    <property type="project" value="TreeGrafter"/>
</dbReference>
<gene>
    <name evidence="11" type="ORF">SKAU_G00160620</name>
</gene>
<dbReference type="GO" id="GO:0009922">
    <property type="term" value="F:fatty acid elongase activity"/>
    <property type="evidence" value="ECO:0007669"/>
    <property type="project" value="UniProtKB-EC"/>
</dbReference>
<sequence>MYELVPEAYRQKFKEYRKALAQSFVEFAREKGTLFDKWCAASKATDYSSLRELILLEEFKKCTPERSKSFVVCGVYAVTIFWVHHFMRERQKFDLRRPLVLWSLGLALFSIIGTVRTGWYMLHVLKTSGFKSSVCEQSMYRAPVCKFWAYAFILSKVPQMGDTIFIILRKQRLIFLHWYHHITVLLYSWYCYKDQVAGGSWFMTMNYLLHSLMYSYSTLRAAGVRVPRHYAFIITTMQIAHMSMGLTVSGLVYMWMQEDDCPSYLDHIMWSSLMYLSYLLLISSLAYQSYFKGAWGKGSKGE</sequence>
<evidence type="ECO:0000313" key="12">
    <source>
        <dbReference type="Proteomes" id="UP001152622"/>
    </source>
</evidence>
<accession>A0A9Q1IZV3</accession>
<evidence type="ECO:0000256" key="3">
    <source>
        <dbReference type="ARBA" id="ARBA00022679"/>
    </source>
</evidence>
<keyword evidence="12" id="KW-1185">Reference proteome</keyword>
<evidence type="ECO:0000256" key="9">
    <source>
        <dbReference type="ARBA" id="ARBA00023160"/>
    </source>
</evidence>
<dbReference type="AlphaFoldDB" id="A0A9Q1IZV3"/>
<dbReference type="Gene3D" id="1.10.4020.10">
    <property type="entry name" value="DNA breaking-rejoining enzymes"/>
    <property type="match status" value="1"/>
</dbReference>
<dbReference type="SUPFAM" id="SSF47353">
    <property type="entry name" value="Retrovirus capsid dimerization domain-like"/>
    <property type="match status" value="1"/>
</dbReference>
<dbReference type="GO" id="GO:0034625">
    <property type="term" value="P:fatty acid elongation, monounsaturated fatty acid"/>
    <property type="evidence" value="ECO:0007669"/>
    <property type="project" value="TreeGrafter"/>
</dbReference>
<feature type="transmembrane region" description="Helical" evidence="10">
    <location>
        <begin position="173"/>
        <end position="190"/>
    </location>
</feature>
<evidence type="ECO:0000256" key="6">
    <source>
        <dbReference type="ARBA" id="ARBA00022989"/>
    </source>
</evidence>
<feature type="transmembrane region" description="Helical" evidence="10">
    <location>
        <begin position="229"/>
        <end position="256"/>
    </location>
</feature>
<evidence type="ECO:0000256" key="1">
    <source>
        <dbReference type="ARBA" id="ARBA00004141"/>
    </source>
</evidence>
<feature type="transmembrane region" description="Helical" evidence="10">
    <location>
        <begin position="196"/>
        <end position="217"/>
    </location>
</feature>
<organism evidence="11 12">
    <name type="scientific">Synaphobranchus kaupii</name>
    <name type="common">Kaup's arrowtooth eel</name>
    <dbReference type="NCBI Taxonomy" id="118154"/>
    <lineage>
        <taxon>Eukaryota</taxon>
        <taxon>Metazoa</taxon>
        <taxon>Chordata</taxon>
        <taxon>Craniata</taxon>
        <taxon>Vertebrata</taxon>
        <taxon>Euteleostomi</taxon>
        <taxon>Actinopterygii</taxon>
        <taxon>Neopterygii</taxon>
        <taxon>Teleostei</taxon>
        <taxon>Anguilliformes</taxon>
        <taxon>Synaphobranchidae</taxon>
        <taxon>Synaphobranchus</taxon>
    </lineage>
</organism>
<keyword evidence="4 10" id="KW-0812">Transmembrane</keyword>
<keyword evidence="3 10" id="KW-0808">Transferase</keyword>
<keyword evidence="6 10" id="KW-1133">Transmembrane helix</keyword>
<name>A0A9Q1IZV3_SYNKA</name>
<keyword evidence="9 10" id="KW-0275">Fatty acid biosynthesis</keyword>
<keyword evidence="2 10" id="KW-0444">Lipid biosynthesis</keyword>